<evidence type="ECO:0000256" key="3">
    <source>
        <dbReference type="SAM" id="MobiDB-lite"/>
    </source>
</evidence>
<feature type="repeat" description="RCC1" evidence="2">
    <location>
        <begin position="180"/>
        <end position="248"/>
    </location>
</feature>
<keyword evidence="1" id="KW-0677">Repeat</keyword>
<dbReference type="Gene3D" id="2.130.10.30">
    <property type="entry name" value="Regulator of chromosome condensation 1/beta-lactamase-inhibitor protein II"/>
    <property type="match status" value="1"/>
</dbReference>
<feature type="repeat" description="RCC1" evidence="2">
    <location>
        <begin position="317"/>
        <end position="371"/>
    </location>
</feature>
<dbReference type="InterPro" id="IPR009091">
    <property type="entry name" value="RCC1/BLIP-II"/>
</dbReference>
<dbReference type="InterPro" id="IPR000408">
    <property type="entry name" value="Reg_chr_condens"/>
</dbReference>
<reference evidence="5 6" key="1">
    <citation type="journal article" date="2016" name="Genome Biol. Evol.">
        <title>Divergent and convergent evolution of fungal pathogenicity.</title>
        <authorList>
            <person name="Shang Y."/>
            <person name="Xiao G."/>
            <person name="Zheng P."/>
            <person name="Cen K."/>
            <person name="Zhan S."/>
            <person name="Wang C."/>
        </authorList>
    </citation>
    <scope>NUCLEOTIDE SEQUENCE [LARGE SCALE GENOMIC DNA]</scope>
    <source>
        <strain evidence="5 6">RCEF 2490</strain>
    </source>
</reference>
<gene>
    <name evidence="5" type="ORF">AAL_07552</name>
</gene>
<name>A0A167X5M9_9HYPO</name>
<feature type="repeat" description="RCC1" evidence="2">
    <location>
        <begin position="119"/>
        <end position="179"/>
    </location>
</feature>
<dbReference type="STRING" id="1081109.A0A167X5M9"/>
<keyword evidence="6" id="KW-1185">Reference proteome</keyword>
<comment type="caution">
    <text evidence="5">The sequence shown here is derived from an EMBL/GenBank/DDBJ whole genome shotgun (WGS) entry which is preliminary data.</text>
</comment>
<feature type="repeat" description="RCC1" evidence="2">
    <location>
        <begin position="249"/>
        <end position="316"/>
    </location>
</feature>
<organism evidence="5 6">
    <name type="scientific">Moelleriella libera RCEF 2490</name>
    <dbReference type="NCBI Taxonomy" id="1081109"/>
    <lineage>
        <taxon>Eukaryota</taxon>
        <taxon>Fungi</taxon>
        <taxon>Dikarya</taxon>
        <taxon>Ascomycota</taxon>
        <taxon>Pezizomycotina</taxon>
        <taxon>Sordariomycetes</taxon>
        <taxon>Hypocreomycetidae</taxon>
        <taxon>Hypocreales</taxon>
        <taxon>Clavicipitaceae</taxon>
        <taxon>Moelleriella</taxon>
    </lineage>
</organism>
<dbReference type="AlphaFoldDB" id="A0A167X5M9"/>
<feature type="compositionally biased region" description="Basic and acidic residues" evidence="3">
    <location>
        <begin position="66"/>
        <end position="78"/>
    </location>
</feature>
<dbReference type="PROSITE" id="PS50012">
    <property type="entry name" value="RCC1_3"/>
    <property type="match status" value="6"/>
</dbReference>
<evidence type="ECO:0000313" key="6">
    <source>
        <dbReference type="Proteomes" id="UP000078544"/>
    </source>
</evidence>
<dbReference type="InterPro" id="IPR058923">
    <property type="entry name" value="RCC1-like_dom"/>
</dbReference>
<dbReference type="PANTHER" id="PTHR22872">
    <property type="entry name" value="BTK-BINDING PROTEIN-RELATED"/>
    <property type="match status" value="1"/>
</dbReference>
<dbReference type="Proteomes" id="UP000078544">
    <property type="component" value="Unassembled WGS sequence"/>
</dbReference>
<accession>A0A167X5M9</accession>
<dbReference type="PRINTS" id="PR00633">
    <property type="entry name" value="RCCNDNSATION"/>
</dbReference>
<dbReference type="Pfam" id="PF25390">
    <property type="entry name" value="WD40_RLD"/>
    <property type="match status" value="1"/>
</dbReference>
<dbReference type="InterPro" id="IPR051625">
    <property type="entry name" value="Signaling_Regulatory_Domain"/>
</dbReference>
<feature type="repeat" description="RCC1" evidence="2">
    <location>
        <begin position="372"/>
        <end position="428"/>
    </location>
</feature>
<sequence length="548" mass="59388">MQGTMWTRITKLAATNQSKDLDQHVVANAVNFAQNLLSANSLLRNIQNSVKSEFCRILSPLKRKREASDDHHPTLPKEEEAEEEEVFPQGEKRRKLAQPSCQLPQPITELDRAPSAAQLRIVVFGSGENGELGLGHLQQGKLSPSVARQPRLNSFLDPYKAGVVQVAVGGKHCAALTHDGRVLTWGANGLQALGRRTAGYEVAELDDDSAWLDPLESTPGAVDGLFGLDSDIEQVAATESATFVLTKTGSVYGWGAFLGSDGLCGFLRDQPRKKKRRQVGSRFEAKVQATPIRIDGLKNIKEISAGRNHVLALTHSGRVYAWGSGHQAQLGRRLVQRHQHDSLIPRGLNLPRRGIEKVFAGFNHSFALDTQGRVWTWGLNNFGQTGIPIGRGDDYMHVGTPTIVESLSGYNIRQMSGGLHHSLACTQDGRVLAWGRCDEGQLGIDVSAMPEAHLLSDSRGKARILLQPTVVPGLTAKFVAAGMDSSVAISPRGTVSTWGVSEDYRTGLGTQETIRTPIELVQKGMRNGGFTWAGCGGPFTIIARPCAP</sequence>
<dbReference type="EMBL" id="AZGY01000024">
    <property type="protein sequence ID" value="KZZ89659.1"/>
    <property type="molecule type" value="Genomic_DNA"/>
</dbReference>
<feature type="repeat" description="RCC1" evidence="2">
    <location>
        <begin position="429"/>
        <end position="492"/>
    </location>
</feature>
<evidence type="ECO:0000313" key="5">
    <source>
        <dbReference type="EMBL" id="KZZ89659.1"/>
    </source>
</evidence>
<feature type="domain" description="RCC1-like" evidence="4">
    <location>
        <begin position="121"/>
        <end position="542"/>
    </location>
</feature>
<protein>
    <submittedName>
        <fullName evidence="5">Regulator of chromosome condensation/beta-lactamase-inhibitor protein II</fullName>
    </submittedName>
</protein>
<evidence type="ECO:0000259" key="4">
    <source>
        <dbReference type="Pfam" id="PF25390"/>
    </source>
</evidence>
<evidence type="ECO:0000256" key="1">
    <source>
        <dbReference type="ARBA" id="ARBA00022737"/>
    </source>
</evidence>
<evidence type="ECO:0000256" key="2">
    <source>
        <dbReference type="PROSITE-ProRule" id="PRU00235"/>
    </source>
</evidence>
<dbReference type="SUPFAM" id="SSF50985">
    <property type="entry name" value="RCC1/BLIP-II"/>
    <property type="match status" value="1"/>
</dbReference>
<feature type="region of interest" description="Disordered" evidence="3">
    <location>
        <begin position="63"/>
        <end position="99"/>
    </location>
</feature>
<proteinExistence type="predicted"/>
<dbReference type="OrthoDB" id="61110at2759"/>